<dbReference type="Pfam" id="PF12867">
    <property type="entry name" value="DinB_2"/>
    <property type="match status" value="1"/>
</dbReference>
<gene>
    <name evidence="2" type="ORF">Krac_6044</name>
</gene>
<dbReference type="Gene3D" id="1.20.120.450">
    <property type="entry name" value="dinb family like domain"/>
    <property type="match status" value="1"/>
</dbReference>
<dbReference type="SUPFAM" id="SSF109854">
    <property type="entry name" value="DinB/YfiT-like putative metalloenzymes"/>
    <property type="match status" value="1"/>
</dbReference>
<dbReference type="AlphaFoldDB" id="D6TXI9"/>
<feature type="domain" description="DinB-like" evidence="1">
    <location>
        <begin position="19"/>
        <end position="148"/>
    </location>
</feature>
<dbReference type="InterPro" id="IPR034660">
    <property type="entry name" value="DinB/YfiT-like"/>
</dbReference>
<reference evidence="2 3" key="1">
    <citation type="journal article" date="2011" name="Stand. Genomic Sci.">
        <title>Non-contiguous finished genome sequence and contextual data of the filamentous soil bacterium Ktedonobacter racemifer type strain (SOSP1-21).</title>
        <authorList>
            <person name="Chang Y.J."/>
            <person name="Land M."/>
            <person name="Hauser L."/>
            <person name="Chertkov O."/>
            <person name="Del Rio T.G."/>
            <person name="Nolan M."/>
            <person name="Copeland A."/>
            <person name="Tice H."/>
            <person name="Cheng J.F."/>
            <person name="Lucas S."/>
            <person name="Han C."/>
            <person name="Goodwin L."/>
            <person name="Pitluck S."/>
            <person name="Ivanova N."/>
            <person name="Ovchinikova G."/>
            <person name="Pati A."/>
            <person name="Chen A."/>
            <person name="Palaniappan K."/>
            <person name="Mavromatis K."/>
            <person name="Liolios K."/>
            <person name="Brettin T."/>
            <person name="Fiebig A."/>
            <person name="Rohde M."/>
            <person name="Abt B."/>
            <person name="Goker M."/>
            <person name="Detter J.C."/>
            <person name="Woyke T."/>
            <person name="Bristow J."/>
            <person name="Eisen J.A."/>
            <person name="Markowitz V."/>
            <person name="Hugenholtz P."/>
            <person name="Kyrpides N.C."/>
            <person name="Klenk H.P."/>
            <person name="Lapidus A."/>
        </authorList>
    </citation>
    <scope>NUCLEOTIDE SEQUENCE [LARGE SCALE GENOMIC DNA]</scope>
    <source>
        <strain evidence="3">DSM 44963</strain>
    </source>
</reference>
<dbReference type="RefSeq" id="WP_007916786.1">
    <property type="nucleotide sequence ID" value="NZ_ADVG01000003.1"/>
</dbReference>
<keyword evidence="3" id="KW-1185">Reference proteome</keyword>
<organism evidence="2 3">
    <name type="scientific">Ktedonobacter racemifer DSM 44963</name>
    <dbReference type="NCBI Taxonomy" id="485913"/>
    <lineage>
        <taxon>Bacteria</taxon>
        <taxon>Bacillati</taxon>
        <taxon>Chloroflexota</taxon>
        <taxon>Ktedonobacteria</taxon>
        <taxon>Ktedonobacterales</taxon>
        <taxon>Ktedonobacteraceae</taxon>
        <taxon>Ktedonobacter</taxon>
    </lineage>
</organism>
<comment type="caution">
    <text evidence="2">The sequence shown here is derived from an EMBL/GenBank/DDBJ whole genome shotgun (WGS) entry which is preliminary data.</text>
</comment>
<name>D6TXI9_KTERA</name>
<dbReference type="InParanoid" id="D6TXI9"/>
<dbReference type="EMBL" id="ADVG01000003">
    <property type="protein sequence ID" value="EFH84922.1"/>
    <property type="molecule type" value="Genomic_DNA"/>
</dbReference>
<dbReference type="FunCoup" id="D6TXI9">
    <property type="interactions" value="1"/>
</dbReference>
<proteinExistence type="predicted"/>
<dbReference type="Proteomes" id="UP000004508">
    <property type="component" value="Unassembled WGS sequence"/>
</dbReference>
<evidence type="ECO:0000313" key="2">
    <source>
        <dbReference type="EMBL" id="EFH84922.1"/>
    </source>
</evidence>
<protein>
    <recommendedName>
        <fullName evidence="1">DinB-like domain-containing protein</fullName>
    </recommendedName>
</protein>
<accession>D6TXI9</accession>
<dbReference type="InterPro" id="IPR024775">
    <property type="entry name" value="DinB-like"/>
</dbReference>
<evidence type="ECO:0000313" key="3">
    <source>
        <dbReference type="Proteomes" id="UP000004508"/>
    </source>
</evidence>
<dbReference type="OrthoDB" id="157719at2"/>
<sequence>MGNANITLAIMTEGWQKYQSELSKALAPLSPEQLALRAAPHLRSIGEVARHIIAARAGWYHDVLHEGDDAFDALSYWNSPGSPIRSASEIVNGLALTWQVMQEALARYTPTDLQAVLEAELEGQKYAYTRGWVVWHVIEHDLHHGGEISYSLGMHGLRALDI</sequence>
<evidence type="ECO:0000259" key="1">
    <source>
        <dbReference type="Pfam" id="PF12867"/>
    </source>
</evidence>